<dbReference type="InterPro" id="IPR055211">
    <property type="entry name" value="KH_PNO1_2nd"/>
</dbReference>
<reference evidence="6" key="1">
    <citation type="submission" date="2022-12" db="EMBL/GenBank/DDBJ databases">
        <title>Draft genome assemblies for two species of Escallonia (Escalloniales).</title>
        <authorList>
            <person name="Chanderbali A."/>
            <person name="Dervinis C."/>
            <person name="Anghel I."/>
            <person name="Soltis D."/>
            <person name="Soltis P."/>
            <person name="Zapata F."/>
        </authorList>
    </citation>
    <scope>NUCLEOTIDE SEQUENCE</scope>
    <source>
        <strain evidence="6">UCBG92.1500</strain>
        <tissue evidence="6">Leaf</tissue>
    </source>
</reference>
<comment type="similarity">
    <text evidence="2">Belongs to the PNO1 family.</text>
</comment>
<keyword evidence="3" id="KW-0694">RNA-binding</keyword>
<dbReference type="Gene3D" id="3.30.1370.10">
    <property type="entry name" value="K Homology domain, type 1"/>
    <property type="match status" value="1"/>
</dbReference>
<evidence type="ECO:0000313" key="6">
    <source>
        <dbReference type="EMBL" id="KAK2982290.1"/>
    </source>
</evidence>
<dbReference type="Proteomes" id="UP001187471">
    <property type="component" value="Unassembled WGS sequence"/>
</dbReference>
<evidence type="ECO:0000256" key="2">
    <source>
        <dbReference type="ARBA" id="ARBA00007515"/>
    </source>
</evidence>
<keyword evidence="7" id="KW-1185">Reference proteome</keyword>
<sequence length="202" mass="22815">MMQSNEGATSEEILKVPVPPRRFGPLKQEWMEIFKIVFEQMKIDIRMNLKSHMVELRTKADTSDVSNLQRCAHFVGAFVLGFNVADANVLTLDDGICIESFQCANFETPEGTTVHHGLTRLSDEEKVEIEMATNTRIVIEGKRLHILGSPANIEAARRIICKFIIRFGQEAPRVSSEQRPSIVKWTDLTCSLCFCLGLCSER</sequence>
<dbReference type="CDD" id="cd22391">
    <property type="entry name" value="KH-I_PNO1_rpt1"/>
    <property type="match status" value="1"/>
</dbReference>
<evidence type="ECO:0000256" key="3">
    <source>
        <dbReference type="ARBA" id="ARBA00022884"/>
    </source>
</evidence>
<dbReference type="SUPFAM" id="SSF54791">
    <property type="entry name" value="Eukaryotic type KH-domain (KH-domain type I)"/>
    <property type="match status" value="1"/>
</dbReference>
<evidence type="ECO:0000256" key="1">
    <source>
        <dbReference type="ARBA" id="ARBA00004604"/>
    </source>
</evidence>
<evidence type="ECO:0000259" key="5">
    <source>
        <dbReference type="Pfam" id="PF22891"/>
    </source>
</evidence>
<evidence type="ECO:0000256" key="4">
    <source>
        <dbReference type="ARBA" id="ARBA00023242"/>
    </source>
</evidence>
<dbReference type="EMBL" id="JAVXUO010001442">
    <property type="protein sequence ID" value="KAK2982290.1"/>
    <property type="molecule type" value="Genomic_DNA"/>
</dbReference>
<feature type="domain" description="PNO1 second type I KH" evidence="5">
    <location>
        <begin position="126"/>
        <end position="164"/>
    </location>
</feature>
<dbReference type="PANTHER" id="PTHR12826:SF13">
    <property type="entry name" value="RNA-BINDING PROTEIN PNO1"/>
    <property type="match status" value="1"/>
</dbReference>
<name>A0AA88UF70_9ASTE</name>
<protein>
    <recommendedName>
        <fullName evidence="5">PNO1 second type I KH domain-containing protein</fullName>
    </recommendedName>
</protein>
<comment type="caution">
    <text evidence="6">The sequence shown here is derived from an EMBL/GenBank/DDBJ whole genome shotgun (WGS) entry which is preliminary data.</text>
</comment>
<keyword evidence="4" id="KW-0539">Nucleus</keyword>
<dbReference type="PANTHER" id="PTHR12826">
    <property type="entry name" value="RIBONUCLEASE Y"/>
    <property type="match status" value="1"/>
</dbReference>
<evidence type="ECO:0000313" key="7">
    <source>
        <dbReference type="Proteomes" id="UP001187471"/>
    </source>
</evidence>
<dbReference type="AlphaFoldDB" id="A0AA88UF70"/>
<organism evidence="6 7">
    <name type="scientific">Escallonia rubra</name>
    <dbReference type="NCBI Taxonomy" id="112253"/>
    <lineage>
        <taxon>Eukaryota</taxon>
        <taxon>Viridiplantae</taxon>
        <taxon>Streptophyta</taxon>
        <taxon>Embryophyta</taxon>
        <taxon>Tracheophyta</taxon>
        <taxon>Spermatophyta</taxon>
        <taxon>Magnoliopsida</taxon>
        <taxon>eudicotyledons</taxon>
        <taxon>Gunneridae</taxon>
        <taxon>Pentapetalae</taxon>
        <taxon>asterids</taxon>
        <taxon>campanulids</taxon>
        <taxon>Escalloniales</taxon>
        <taxon>Escalloniaceae</taxon>
        <taxon>Escallonia</taxon>
    </lineage>
</organism>
<dbReference type="InterPro" id="IPR036612">
    <property type="entry name" value="KH_dom_type_1_sf"/>
</dbReference>
<proteinExistence type="inferred from homology"/>
<accession>A0AA88UF70</accession>
<dbReference type="GO" id="GO:0005634">
    <property type="term" value="C:nucleus"/>
    <property type="evidence" value="ECO:0007669"/>
    <property type="project" value="TreeGrafter"/>
</dbReference>
<comment type="subcellular location">
    <subcellularLocation>
        <location evidence="1">Nucleus</location>
        <location evidence="1">Nucleolus</location>
    </subcellularLocation>
</comment>
<dbReference type="GO" id="GO:0003723">
    <property type="term" value="F:RNA binding"/>
    <property type="evidence" value="ECO:0007669"/>
    <property type="project" value="UniProtKB-KW"/>
</dbReference>
<dbReference type="Pfam" id="PF22891">
    <property type="entry name" value="KH_PNO1_2nd"/>
    <property type="match status" value="1"/>
</dbReference>
<gene>
    <name evidence="6" type="ORF">RJ640_004935</name>
</gene>
<dbReference type="InterPro" id="IPR055212">
    <property type="entry name" value="KH-I_PNO1_first"/>
</dbReference>